<evidence type="ECO:0000313" key="2">
    <source>
        <dbReference type="Proteomes" id="UP000326678"/>
    </source>
</evidence>
<reference evidence="1 2" key="1">
    <citation type="submission" date="2019-10" db="EMBL/GenBank/DDBJ databases">
        <title>Genomic and transcriptomic insights into the perfect genentic adaptation of a filamentous nitrogen-fixing cyanobacterium to rice fields.</title>
        <authorList>
            <person name="Chen Z."/>
        </authorList>
    </citation>
    <scope>NUCLEOTIDE SEQUENCE [LARGE SCALE GENOMIC DNA]</scope>
    <source>
        <strain evidence="1">CCNUC1</strain>
    </source>
</reference>
<evidence type="ECO:0000313" key="1">
    <source>
        <dbReference type="EMBL" id="QFS49880.1"/>
    </source>
</evidence>
<proteinExistence type="predicted"/>
<accession>A0A5P8WB26</accession>
<keyword evidence="2" id="KW-1185">Reference proteome</keyword>
<dbReference type="EMBL" id="CP045227">
    <property type="protein sequence ID" value="QFS49880.1"/>
    <property type="molecule type" value="Genomic_DNA"/>
</dbReference>
<gene>
    <name evidence="1" type="ORF">GXM_07374</name>
</gene>
<dbReference type="AlphaFoldDB" id="A0A5P8WB26"/>
<dbReference type="KEGG" id="nsh:GXM_07374"/>
<sequence length="45" mass="5379">MNTSNEIQTKKIIKKSDKLTLKQPEFDVKKRLKTKQSKIYLPKMK</sequence>
<dbReference type="Proteomes" id="UP000326678">
    <property type="component" value="Chromosome Gxm2"/>
</dbReference>
<protein>
    <submittedName>
        <fullName evidence="1">Uncharacterized protein</fullName>
    </submittedName>
</protein>
<organism evidence="1 2">
    <name type="scientific">Nostoc sphaeroides CCNUC1</name>
    <dbReference type="NCBI Taxonomy" id="2653204"/>
    <lineage>
        <taxon>Bacteria</taxon>
        <taxon>Bacillati</taxon>
        <taxon>Cyanobacteriota</taxon>
        <taxon>Cyanophyceae</taxon>
        <taxon>Nostocales</taxon>
        <taxon>Nostocaceae</taxon>
        <taxon>Nostoc</taxon>
    </lineage>
</organism>
<name>A0A5P8WB26_9NOSO</name>